<organism evidence="1 2">
    <name type="scientific">Tuber borchii</name>
    <name type="common">White truffle</name>
    <dbReference type="NCBI Taxonomy" id="42251"/>
    <lineage>
        <taxon>Eukaryota</taxon>
        <taxon>Fungi</taxon>
        <taxon>Dikarya</taxon>
        <taxon>Ascomycota</taxon>
        <taxon>Pezizomycotina</taxon>
        <taxon>Pezizomycetes</taxon>
        <taxon>Pezizales</taxon>
        <taxon>Tuberaceae</taxon>
        <taxon>Tuber</taxon>
    </lineage>
</organism>
<keyword evidence="2" id="KW-1185">Reference proteome</keyword>
<feature type="non-terminal residue" evidence="1">
    <location>
        <position position="66"/>
    </location>
</feature>
<comment type="caution">
    <text evidence="1">The sequence shown here is derived from an EMBL/GenBank/DDBJ whole genome shotgun (WGS) entry which is preliminary data.</text>
</comment>
<protein>
    <recommendedName>
        <fullName evidence="3">Ankyrin repeat-containing domain protein</fullName>
    </recommendedName>
</protein>
<sequence>MLAANYGHDRVVKLLLGQDVSSDRPDNPPRLATHITSVFGRRRAVFRTVGGPTGDGGHNVTRTGQG</sequence>
<proteinExistence type="predicted"/>
<reference evidence="1 2" key="1">
    <citation type="submission" date="2017-04" db="EMBL/GenBank/DDBJ databases">
        <title>Draft genome sequence of Tuber borchii Vittad., a whitish edible truffle.</title>
        <authorList>
            <consortium name="DOE Joint Genome Institute"/>
            <person name="Murat C."/>
            <person name="Kuo A."/>
            <person name="Barry K.W."/>
            <person name="Clum A."/>
            <person name="Dockter R.B."/>
            <person name="Fauchery L."/>
            <person name="Iotti M."/>
            <person name="Kohler A."/>
            <person name="Labutti K."/>
            <person name="Lindquist E.A."/>
            <person name="Lipzen A."/>
            <person name="Ohm R.A."/>
            <person name="Wang M."/>
            <person name="Grigoriev I.V."/>
            <person name="Zambonelli A."/>
            <person name="Martin F.M."/>
        </authorList>
    </citation>
    <scope>NUCLEOTIDE SEQUENCE [LARGE SCALE GENOMIC DNA]</scope>
    <source>
        <strain evidence="1 2">Tbo3840</strain>
    </source>
</reference>
<evidence type="ECO:0000313" key="2">
    <source>
        <dbReference type="Proteomes" id="UP000244722"/>
    </source>
</evidence>
<dbReference type="AlphaFoldDB" id="A0A2T6ZNT8"/>
<evidence type="ECO:0000313" key="1">
    <source>
        <dbReference type="EMBL" id="PUU77135.1"/>
    </source>
</evidence>
<gene>
    <name evidence="1" type="ORF">B9Z19DRAFT_1027659</name>
</gene>
<accession>A0A2T6ZNT8</accession>
<dbReference type="Proteomes" id="UP000244722">
    <property type="component" value="Unassembled WGS sequence"/>
</dbReference>
<name>A0A2T6ZNT8_TUBBO</name>
<evidence type="ECO:0008006" key="3">
    <source>
        <dbReference type="Google" id="ProtNLM"/>
    </source>
</evidence>
<dbReference type="EMBL" id="NESQ01000162">
    <property type="protein sequence ID" value="PUU77135.1"/>
    <property type="molecule type" value="Genomic_DNA"/>
</dbReference>